<keyword evidence="1" id="KW-0597">Phosphoprotein</keyword>
<dbReference type="SUPFAM" id="SSF140741">
    <property type="entry name" value="RUN domain-like"/>
    <property type="match status" value="1"/>
</dbReference>
<evidence type="ECO:0000256" key="2">
    <source>
        <dbReference type="ARBA" id="ARBA00023054"/>
    </source>
</evidence>
<feature type="region of interest" description="Disordered" evidence="5">
    <location>
        <begin position="140"/>
        <end position="177"/>
    </location>
</feature>
<dbReference type="InterPro" id="IPR037213">
    <property type="entry name" value="Run_dom_sf"/>
</dbReference>
<dbReference type="InterPro" id="IPR058732">
    <property type="entry name" value="RUNDC1_M"/>
</dbReference>
<evidence type="ECO:0000256" key="5">
    <source>
        <dbReference type="SAM" id="MobiDB-lite"/>
    </source>
</evidence>
<feature type="compositionally biased region" description="Basic and acidic residues" evidence="5">
    <location>
        <begin position="155"/>
        <end position="177"/>
    </location>
</feature>
<evidence type="ECO:0000256" key="3">
    <source>
        <dbReference type="ARBA" id="ARBA00055063"/>
    </source>
</evidence>
<protein>
    <recommendedName>
        <fullName evidence="4">RUN domain-containing protein 1</fullName>
    </recommendedName>
</protein>
<dbReference type="SMART" id="SM00593">
    <property type="entry name" value="RUN"/>
    <property type="match status" value="1"/>
</dbReference>
<dbReference type="Ensembl" id="ENSSSCT00015040076.1">
    <property type="protein sequence ID" value="ENSSSCP00015015862.1"/>
    <property type="gene ID" value="ENSSSCG00015030241.1"/>
</dbReference>
<feature type="region of interest" description="Disordered" evidence="5">
    <location>
        <begin position="1"/>
        <end position="35"/>
    </location>
</feature>
<gene>
    <name evidence="7" type="primary">RUNDC1</name>
</gene>
<evidence type="ECO:0000256" key="1">
    <source>
        <dbReference type="ARBA" id="ARBA00022553"/>
    </source>
</evidence>
<comment type="function">
    <text evidence="3">May play a role as p53/TP53 inhibitor and thus may have oncogenic activity.</text>
</comment>
<reference evidence="7" key="1">
    <citation type="submission" date="2025-08" db="UniProtKB">
        <authorList>
            <consortium name="Ensembl"/>
        </authorList>
    </citation>
    <scope>IDENTIFICATION</scope>
</reference>
<dbReference type="PROSITE" id="PS50826">
    <property type="entry name" value="RUN"/>
    <property type="match status" value="1"/>
</dbReference>
<keyword evidence="2" id="KW-0175">Coiled coil</keyword>
<evidence type="ECO:0000256" key="4">
    <source>
        <dbReference type="ARBA" id="ARBA00072888"/>
    </source>
</evidence>
<dbReference type="InterPro" id="IPR004012">
    <property type="entry name" value="Run_dom"/>
</dbReference>
<dbReference type="FunFam" id="1.20.58.900:FF:000012">
    <property type="entry name" value="RUN domain-containing protein 1"/>
    <property type="match status" value="1"/>
</dbReference>
<dbReference type="Gene3D" id="1.20.58.900">
    <property type="match status" value="1"/>
</dbReference>
<organism evidence="7 8">
    <name type="scientific">Sus scrofa</name>
    <name type="common">Pig</name>
    <dbReference type="NCBI Taxonomy" id="9823"/>
    <lineage>
        <taxon>Eukaryota</taxon>
        <taxon>Metazoa</taxon>
        <taxon>Chordata</taxon>
        <taxon>Craniata</taxon>
        <taxon>Vertebrata</taxon>
        <taxon>Euteleostomi</taxon>
        <taxon>Mammalia</taxon>
        <taxon>Eutheria</taxon>
        <taxon>Laurasiatheria</taxon>
        <taxon>Artiodactyla</taxon>
        <taxon>Suina</taxon>
        <taxon>Suidae</taxon>
        <taxon>Sus</taxon>
    </lineage>
</organism>
<sequence length="613" mass="67636">MAAVEAAAEPVTGVAAVGPRVKDEEEEEEESLSPCEAVRWAPVGAVAETGPGAAAFSEEVATEEPCAATGSAPDSPDRTLRRLRAERRRLDSALLALSSHFAQVQFRLRQVVRGAPAEQQRLLRELEDFAFRGCPHVLGYGGSEDPSSDDADGLLGDRPRLRGEDQSEQEKRERLATQREKQKELILQLKTQLDDLETFAYQEGSYDSLPQSVVLERQRVIIDELIKKLDMNLNEDLSSLSTEELRQRVDAAVAQIVNPARVKEQLVEQLKTQIRDLEMFINFIQDEVGSPLQTESGHCECKASGKTGNGSTRTGSSRLPPGNSKTKAEDVKRVRETGLHLMRRALAVLQIFAVSQFGCATGQIPQTLWPRGQADRDYTPLLKRLEASVDRVKQLALKHQPHDHVISSASLQDLSLGGKDELTMAVRKELTVAVRDLLAHGLYASSPGMSLVMAPIACLLPAFSSAPEAMHPWELFVKYYHAKNGRAYVESPARKLSQSFALPVMGGTVVTPKQSLLTAIHVVLTEHDPFKRSADSELKALVCMALNEQRLVSWVNLICKSGSLIEPHYQPWSYMAHTGFESALNLLSRLSSLKFSLPVDLAVRQLKNIKDAF</sequence>
<dbReference type="PANTHER" id="PTHR47194">
    <property type="entry name" value="SORTING NEXIN-29-RELATED"/>
    <property type="match status" value="1"/>
</dbReference>
<dbReference type="CDD" id="cd17683">
    <property type="entry name" value="RUN_RUNDC1"/>
    <property type="match status" value="1"/>
</dbReference>
<evidence type="ECO:0000259" key="6">
    <source>
        <dbReference type="PROSITE" id="PS50826"/>
    </source>
</evidence>
<dbReference type="Pfam" id="PF26030">
    <property type="entry name" value="RUNDC1"/>
    <property type="match status" value="1"/>
</dbReference>
<dbReference type="Pfam" id="PF02759">
    <property type="entry name" value="RUN"/>
    <property type="match status" value="1"/>
</dbReference>
<evidence type="ECO:0000313" key="8">
    <source>
        <dbReference type="Proteomes" id="UP000694726"/>
    </source>
</evidence>
<accession>A0A8D0NAI8</accession>
<feature type="domain" description="RUN" evidence="6">
    <location>
        <begin position="421"/>
        <end position="602"/>
    </location>
</feature>
<proteinExistence type="predicted"/>
<dbReference type="Proteomes" id="UP000694726">
    <property type="component" value="Unplaced"/>
</dbReference>
<feature type="region of interest" description="Disordered" evidence="5">
    <location>
        <begin position="297"/>
        <end position="331"/>
    </location>
</feature>
<name>A0A8D0NAI8_PIG</name>
<dbReference type="PANTHER" id="PTHR47194:SF5">
    <property type="entry name" value="RUN DOMAIN-CONTAINING PROTEIN 1"/>
    <property type="match status" value="1"/>
</dbReference>
<dbReference type="AlphaFoldDB" id="A0A8D0NAI8"/>
<evidence type="ECO:0000313" key="7">
    <source>
        <dbReference type="Ensembl" id="ENSSSCP00015015862.1"/>
    </source>
</evidence>